<feature type="binding site" evidence="11">
    <location>
        <position position="294"/>
    </location>
    <ligand>
        <name>Mg(2+)</name>
        <dbReference type="ChEBI" id="CHEBI:18420"/>
    </ligand>
</feature>
<keyword evidence="5 10" id="KW-0479">Metal-binding</keyword>
<evidence type="ECO:0000256" key="2">
    <source>
        <dbReference type="ARBA" id="ARBA00016337"/>
    </source>
</evidence>
<evidence type="ECO:0000256" key="11">
    <source>
        <dbReference type="PIRSR" id="PIRSR006268-2"/>
    </source>
</evidence>
<organism evidence="12 13">
    <name type="scientific">Romboutsia maritimum</name>
    <dbReference type="NCBI Taxonomy" id="2020948"/>
    <lineage>
        <taxon>Bacteria</taxon>
        <taxon>Bacillati</taxon>
        <taxon>Bacillota</taxon>
        <taxon>Clostridia</taxon>
        <taxon>Peptostreptococcales</taxon>
        <taxon>Peptostreptococcaceae</taxon>
        <taxon>Romboutsia</taxon>
    </lineage>
</organism>
<evidence type="ECO:0000256" key="3">
    <source>
        <dbReference type="ARBA" id="ARBA00022630"/>
    </source>
</evidence>
<dbReference type="PANTHER" id="PTHR30040">
    <property type="entry name" value="THIAMINE BIOSYNTHESIS LIPOPROTEIN APBE"/>
    <property type="match status" value="1"/>
</dbReference>
<feature type="binding site" evidence="11">
    <location>
        <position position="290"/>
    </location>
    <ligand>
        <name>Mg(2+)</name>
        <dbReference type="ChEBI" id="CHEBI:18420"/>
    </ligand>
</feature>
<dbReference type="Proteomes" id="UP000243494">
    <property type="component" value="Unassembled WGS sequence"/>
</dbReference>
<dbReference type="AlphaFoldDB" id="A0A371IU41"/>
<feature type="binding site" evidence="11">
    <location>
        <position position="176"/>
    </location>
    <ligand>
        <name>Mg(2+)</name>
        <dbReference type="ChEBI" id="CHEBI:18420"/>
    </ligand>
</feature>
<evidence type="ECO:0000313" key="13">
    <source>
        <dbReference type="Proteomes" id="UP000243494"/>
    </source>
</evidence>
<keyword evidence="3 10" id="KW-0285">Flavoprotein</keyword>
<dbReference type="InterPro" id="IPR003374">
    <property type="entry name" value="ApbE-like_sf"/>
</dbReference>
<comment type="caution">
    <text evidence="12">The sequence shown here is derived from an EMBL/GenBank/DDBJ whole genome shotgun (WGS) entry which is preliminary data.</text>
</comment>
<comment type="similarity">
    <text evidence="10">Belongs to the ApbE family.</text>
</comment>
<dbReference type="InterPro" id="IPR024932">
    <property type="entry name" value="ApbE"/>
</dbReference>
<dbReference type="OrthoDB" id="9778595at2"/>
<evidence type="ECO:0000256" key="6">
    <source>
        <dbReference type="ARBA" id="ARBA00022827"/>
    </source>
</evidence>
<evidence type="ECO:0000256" key="7">
    <source>
        <dbReference type="ARBA" id="ARBA00022842"/>
    </source>
</evidence>
<evidence type="ECO:0000313" key="12">
    <source>
        <dbReference type="EMBL" id="RDY23998.1"/>
    </source>
</evidence>
<dbReference type="GO" id="GO:0016740">
    <property type="term" value="F:transferase activity"/>
    <property type="evidence" value="ECO:0007669"/>
    <property type="project" value="UniProtKB-UniRule"/>
</dbReference>
<evidence type="ECO:0000256" key="9">
    <source>
        <dbReference type="ARBA" id="ARBA00048540"/>
    </source>
</evidence>
<evidence type="ECO:0000256" key="4">
    <source>
        <dbReference type="ARBA" id="ARBA00022679"/>
    </source>
</evidence>
<dbReference type="RefSeq" id="WP_095405740.1">
    <property type="nucleotide sequence ID" value="NZ_NOJZ02000006.1"/>
</dbReference>
<keyword evidence="6 10" id="KW-0274">FAD</keyword>
<comment type="cofactor">
    <cofactor evidence="11">
        <name>Mg(2+)</name>
        <dbReference type="ChEBI" id="CHEBI:18420"/>
    </cofactor>
    <cofactor evidence="11">
        <name>Mn(2+)</name>
        <dbReference type="ChEBI" id="CHEBI:29035"/>
    </cofactor>
    <text evidence="11">Magnesium. Can also use manganese.</text>
</comment>
<dbReference type="EMBL" id="NOJZ02000006">
    <property type="protein sequence ID" value="RDY23998.1"/>
    <property type="molecule type" value="Genomic_DNA"/>
</dbReference>
<evidence type="ECO:0000256" key="8">
    <source>
        <dbReference type="ARBA" id="ARBA00031306"/>
    </source>
</evidence>
<keyword evidence="13" id="KW-1185">Reference proteome</keyword>
<keyword evidence="4 10" id="KW-0808">Transferase</keyword>
<name>A0A371IU41_9FIRM</name>
<protein>
    <recommendedName>
        <fullName evidence="2 10">FAD:protein FMN transferase</fullName>
        <ecNumber evidence="1 10">2.7.1.180</ecNumber>
    </recommendedName>
    <alternativeName>
        <fullName evidence="8 10">Flavin transferase</fullName>
    </alternativeName>
</protein>
<dbReference type="Pfam" id="PF02424">
    <property type="entry name" value="ApbE"/>
    <property type="match status" value="1"/>
</dbReference>
<dbReference type="Gene3D" id="3.10.520.10">
    <property type="entry name" value="ApbE-like domains"/>
    <property type="match status" value="1"/>
</dbReference>
<sequence>MKTKKIIPICILIILLFTSVYFFQNKTTMQSKTYYYLGTVNEITIFDKNKSASKKLLNNCDSILKDIDNKMSTHIPGSDVFNINKNAGSKFIKVSNDTFSVIKTAIKYSKISKNNFDITIGPLVNLWSIGTDNAKVPSKFEIEDKLNLVDFNKITLDDKNSSVKLNLSNMKIDLGGIAKGYAADKICSYLLKNDVHSALINLGGNVYALGNKLDNTDFTVGIQNPTIPNGNSIGNIKVSNKSVVTSGIYERYIEKDGHIYHHMLSPFTGYPFKNELSSVTIISNKSMICDALSTSVFGLGLKEGSKLIESLNNVEAIFITKDKNVHVTSGLKNKFNLTNNNFNLIN</sequence>
<dbReference type="GO" id="GO:0046872">
    <property type="term" value="F:metal ion binding"/>
    <property type="evidence" value="ECO:0007669"/>
    <property type="project" value="UniProtKB-UniRule"/>
</dbReference>
<proteinExistence type="inferred from homology"/>
<dbReference type="PIRSF" id="PIRSF006268">
    <property type="entry name" value="ApbE"/>
    <property type="match status" value="1"/>
</dbReference>
<dbReference type="EC" id="2.7.1.180" evidence="1 10"/>
<gene>
    <name evidence="12" type="ORF">CHF27_005295</name>
</gene>
<comment type="catalytic activity">
    <reaction evidence="9 10">
        <text>L-threonyl-[protein] + FAD = FMN-L-threonyl-[protein] + AMP + H(+)</text>
        <dbReference type="Rhea" id="RHEA:36847"/>
        <dbReference type="Rhea" id="RHEA-COMP:11060"/>
        <dbReference type="Rhea" id="RHEA-COMP:11061"/>
        <dbReference type="ChEBI" id="CHEBI:15378"/>
        <dbReference type="ChEBI" id="CHEBI:30013"/>
        <dbReference type="ChEBI" id="CHEBI:57692"/>
        <dbReference type="ChEBI" id="CHEBI:74257"/>
        <dbReference type="ChEBI" id="CHEBI:456215"/>
        <dbReference type="EC" id="2.7.1.180"/>
    </reaction>
</comment>
<dbReference type="SUPFAM" id="SSF143631">
    <property type="entry name" value="ApbE-like"/>
    <property type="match status" value="1"/>
</dbReference>
<accession>A0A371IU41</accession>
<reference evidence="12 13" key="1">
    <citation type="journal article" date="2017" name="Genome Announc.">
        <title>Draft Genome Sequence of Romboutsia maritimum sp. nov. Strain CCRI-22766(T), Isolated from Coastal Estuarine Mud.</title>
        <authorList>
            <person name="Maheux A.F."/>
            <person name="Boudreau D.K."/>
            <person name="Berube E."/>
            <person name="Boissinot M."/>
            <person name="Raymond F."/>
            <person name="Brodeur S."/>
            <person name="Corbeil J."/>
            <person name="Brightwell G."/>
            <person name="Broda D."/>
            <person name="Omar R.F."/>
            <person name="Bergeron M.G."/>
        </authorList>
    </citation>
    <scope>NUCLEOTIDE SEQUENCE [LARGE SCALE GENOMIC DNA]</scope>
    <source>
        <strain evidence="12 13">CCRI-22766</strain>
    </source>
</reference>
<keyword evidence="7 10" id="KW-0460">Magnesium</keyword>
<dbReference type="PANTHER" id="PTHR30040:SF2">
    <property type="entry name" value="FAD:PROTEIN FMN TRANSFERASE"/>
    <property type="match status" value="1"/>
</dbReference>
<evidence type="ECO:0000256" key="1">
    <source>
        <dbReference type="ARBA" id="ARBA00011955"/>
    </source>
</evidence>
<evidence type="ECO:0000256" key="10">
    <source>
        <dbReference type="PIRNR" id="PIRNR006268"/>
    </source>
</evidence>
<evidence type="ECO:0000256" key="5">
    <source>
        <dbReference type="ARBA" id="ARBA00022723"/>
    </source>
</evidence>